<feature type="signal peptide" evidence="2">
    <location>
        <begin position="1"/>
        <end position="23"/>
    </location>
</feature>
<keyword evidence="1" id="KW-0472">Membrane</keyword>
<evidence type="ECO:0000256" key="1">
    <source>
        <dbReference type="SAM" id="Phobius"/>
    </source>
</evidence>
<proteinExistence type="predicted"/>
<feature type="transmembrane region" description="Helical" evidence="1">
    <location>
        <begin position="310"/>
        <end position="330"/>
    </location>
</feature>
<feature type="chain" id="PRO_5045901507" evidence="2">
    <location>
        <begin position="24"/>
        <end position="340"/>
    </location>
</feature>
<feature type="transmembrane region" description="Helical" evidence="1">
    <location>
        <begin position="257"/>
        <end position="276"/>
    </location>
</feature>
<name>A0ABM6C309_9ENTR</name>
<feature type="transmembrane region" description="Helical" evidence="1">
    <location>
        <begin position="282"/>
        <end position="298"/>
    </location>
</feature>
<keyword evidence="1" id="KW-0812">Transmembrane</keyword>
<feature type="transmembrane region" description="Helical" evidence="1">
    <location>
        <begin position="226"/>
        <end position="250"/>
    </location>
</feature>
<evidence type="ECO:0000256" key="2">
    <source>
        <dbReference type="SAM" id="SignalP"/>
    </source>
</evidence>
<protein>
    <submittedName>
        <fullName evidence="3">Uncharacterized protein</fullName>
    </submittedName>
</protein>
<accession>A0ABM6C309</accession>
<evidence type="ECO:0000313" key="3">
    <source>
        <dbReference type="EMBL" id="ANI85036.2"/>
    </source>
</evidence>
<gene>
    <name evidence="3" type="ORF">AWR26_23865</name>
</gene>
<reference evidence="3 4" key="1">
    <citation type="submission" date="2021-03" db="EMBL/GenBank/DDBJ databases">
        <authorList>
            <person name="Li Y."/>
            <person name="Li S."/>
            <person name="Chen M."/>
            <person name="Peng G."/>
            <person name="Tan Z."/>
            <person name="An Q."/>
        </authorList>
    </citation>
    <scope>NUCLEOTIDE SEQUENCE [LARGE SCALE GENOMIC DNA]</scope>
    <source>
        <strain evidence="3 4">Ola 51</strain>
    </source>
</reference>
<feature type="transmembrane region" description="Helical" evidence="1">
    <location>
        <begin position="168"/>
        <end position="184"/>
    </location>
</feature>
<dbReference type="EMBL" id="CP014007">
    <property type="protein sequence ID" value="ANI85036.2"/>
    <property type="molecule type" value="Genomic_DNA"/>
</dbReference>
<feature type="transmembrane region" description="Helical" evidence="1">
    <location>
        <begin position="47"/>
        <end position="66"/>
    </location>
</feature>
<organism evidence="3 4">
    <name type="scientific">Kosakonia oryzae</name>
    <dbReference type="NCBI Taxonomy" id="497725"/>
    <lineage>
        <taxon>Bacteria</taxon>
        <taxon>Pseudomonadati</taxon>
        <taxon>Pseudomonadota</taxon>
        <taxon>Gammaproteobacteria</taxon>
        <taxon>Enterobacterales</taxon>
        <taxon>Enterobacteriaceae</taxon>
        <taxon>Kosakonia</taxon>
    </lineage>
</organism>
<dbReference type="RefSeq" id="WP_139227937.1">
    <property type="nucleotide sequence ID" value="NZ_CP014007.2"/>
</dbReference>
<dbReference type="Proteomes" id="UP000078227">
    <property type="component" value="Chromosome"/>
</dbReference>
<keyword evidence="4" id="KW-1185">Reference proteome</keyword>
<evidence type="ECO:0000313" key="4">
    <source>
        <dbReference type="Proteomes" id="UP000078227"/>
    </source>
</evidence>
<keyword evidence="1" id="KW-1133">Transmembrane helix</keyword>
<feature type="transmembrane region" description="Helical" evidence="1">
    <location>
        <begin position="93"/>
        <end position="113"/>
    </location>
</feature>
<sequence length="340" mass="38718">MMMKSKARILASIIMCLPFSAMAHVKWFVNYGVEQTPLSITSLTGAMSFWLLLAFSTAVIFATSVLDRKLPSFIDCHRCHPFLNHAHNYVPQIIRWGAALFFLVLGAFFPQVILTPELVVANPWLRYVHLIIALTAFSRKTSFFSGFLIILLYLYAVQLYGANHMLDYFIFIGIAVYLITQSTLKQQAYGKELEFLRLILCYSFLWGAIEKFLHPGLYYQLLTTHSYLAMGLNWEFFVRACGFVELCLIWHIFSGRLAGYACIGLFAIIVVLAFIPFGITDFVGHLVFIFPLVALLLTPRKTHLFRTASASTLAFLLTLAILLFFSYAAYNVLQFNLHVH</sequence>
<keyword evidence="2" id="KW-0732">Signal</keyword>